<dbReference type="Proteomes" id="UP000028547">
    <property type="component" value="Unassembled WGS sequence"/>
</dbReference>
<feature type="transmembrane region" description="Helical" evidence="2">
    <location>
        <begin position="184"/>
        <end position="210"/>
    </location>
</feature>
<evidence type="ECO:0000256" key="2">
    <source>
        <dbReference type="SAM" id="Phobius"/>
    </source>
</evidence>
<gene>
    <name evidence="3" type="ORF">Q664_37960</name>
</gene>
<accession>A0A084SKI4</accession>
<feature type="compositionally biased region" description="Pro residues" evidence="1">
    <location>
        <begin position="251"/>
        <end position="269"/>
    </location>
</feature>
<dbReference type="AlphaFoldDB" id="A0A084SKI4"/>
<dbReference type="InterPro" id="IPR014470">
    <property type="entry name" value="UCP01500"/>
</dbReference>
<protein>
    <recommendedName>
        <fullName evidence="5">DUF2270 domain-containing protein</fullName>
    </recommendedName>
</protein>
<evidence type="ECO:0008006" key="5">
    <source>
        <dbReference type="Google" id="ProtNLM"/>
    </source>
</evidence>
<organism evidence="3 4">
    <name type="scientific">Archangium violaceum Cb vi76</name>
    <dbReference type="NCBI Taxonomy" id="1406225"/>
    <lineage>
        <taxon>Bacteria</taxon>
        <taxon>Pseudomonadati</taxon>
        <taxon>Myxococcota</taxon>
        <taxon>Myxococcia</taxon>
        <taxon>Myxococcales</taxon>
        <taxon>Cystobacterineae</taxon>
        <taxon>Archangiaceae</taxon>
        <taxon>Archangium</taxon>
    </lineage>
</organism>
<dbReference type="RefSeq" id="WP_043406933.1">
    <property type="nucleotide sequence ID" value="NZ_JPMI01000270.1"/>
</dbReference>
<reference evidence="3 4" key="1">
    <citation type="submission" date="2014-07" db="EMBL/GenBank/DDBJ databases">
        <title>Draft Genome Sequence of Gephyronic Acid Producer, Cystobacter violaceus Strain Cb vi76.</title>
        <authorList>
            <person name="Stevens D.C."/>
            <person name="Young J."/>
            <person name="Carmichael R."/>
            <person name="Tan J."/>
            <person name="Taylor R.E."/>
        </authorList>
    </citation>
    <scope>NUCLEOTIDE SEQUENCE [LARGE SCALE GENOMIC DNA]</scope>
    <source>
        <strain evidence="3 4">Cb vi76</strain>
    </source>
</reference>
<evidence type="ECO:0000313" key="4">
    <source>
        <dbReference type="Proteomes" id="UP000028547"/>
    </source>
</evidence>
<dbReference type="Pfam" id="PF10028">
    <property type="entry name" value="DUF2270"/>
    <property type="match status" value="1"/>
</dbReference>
<feature type="region of interest" description="Disordered" evidence="1">
    <location>
        <begin position="240"/>
        <end position="269"/>
    </location>
</feature>
<feature type="transmembrane region" description="Helical" evidence="2">
    <location>
        <begin position="67"/>
        <end position="84"/>
    </location>
</feature>
<keyword evidence="2" id="KW-1133">Transmembrane helix</keyword>
<evidence type="ECO:0000256" key="1">
    <source>
        <dbReference type="SAM" id="MobiDB-lite"/>
    </source>
</evidence>
<keyword evidence="2" id="KW-0812">Transmembrane</keyword>
<sequence length="269" mass="30994">MASDGNERDKNEYEALPLSDASMAQLFRGELSRSDTWRSRLDNTTNWSMTTTAAVVSFGFSGGAEPVVFLVGIGMVLSFLFIEARRYRYYDLWIRRVRLLEEGYWVPMLRREPVDPDALRELAGIMERPQIQLSVFSAISTRLNRAYGPILLVLTLSWFVKVYSQPWPARNFTEFVERAHIGPIHGGFVMGFFFLLVLVFSYLFVASFFTKAPLGELRTRPRGRRAALWESFYRPYATLAPRRRGRRRSPPRPPEPPSEPPPIQTPPMH</sequence>
<feature type="transmembrane region" description="Helical" evidence="2">
    <location>
        <begin position="146"/>
        <end position="164"/>
    </location>
</feature>
<dbReference type="EMBL" id="JPMI01000270">
    <property type="protein sequence ID" value="KFA88969.1"/>
    <property type="molecule type" value="Genomic_DNA"/>
</dbReference>
<proteinExistence type="predicted"/>
<keyword evidence="2" id="KW-0472">Membrane</keyword>
<comment type="caution">
    <text evidence="3">The sequence shown here is derived from an EMBL/GenBank/DDBJ whole genome shotgun (WGS) entry which is preliminary data.</text>
</comment>
<evidence type="ECO:0000313" key="3">
    <source>
        <dbReference type="EMBL" id="KFA88969.1"/>
    </source>
</evidence>
<feature type="compositionally biased region" description="Basic residues" evidence="1">
    <location>
        <begin position="241"/>
        <end position="250"/>
    </location>
</feature>
<name>A0A084SKI4_9BACT</name>